<dbReference type="PANTHER" id="PTHR46244:SF3">
    <property type="entry name" value="PHOSPHOENOLPYRUVATE-PROTEIN PHOSPHOTRANSFERASE"/>
    <property type="match status" value="1"/>
</dbReference>
<evidence type="ECO:0000256" key="15">
    <source>
        <dbReference type="ARBA" id="ARBA00022842"/>
    </source>
</evidence>
<evidence type="ECO:0000256" key="10">
    <source>
        <dbReference type="ARBA" id="ARBA00022597"/>
    </source>
</evidence>
<keyword evidence="11 20" id="KW-0808">Transferase</keyword>
<dbReference type="Pfam" id="PF02896">
    <property type="entry name" value="PEP-utilizers_C"/>
    <property type="match status" value="1"/>
</dbReference>
<reference evidence="20" key="1">
    <citation type="submission" date="2009-10" db="EMBL/GenBank/DDBJ databases">
        <title>Diversity of trophic interactions inside an arsenic-rich microbial ecosystem.</title>
        <authorList>
            <person name="Bertin P.N."/>
            <person name="Heinrich-Salmeron A."/>
            <person name="Pelletier E."/>
            <person name="Goulhen-Chollet F."/>
            <person name="Arsene-Ploetze F."/>
            <person name="Gallien S."/>
            <person name="Calteau A."/>
            <person name="Vallenet D."/>
            <person name="Casiot C."/>
            <person name="Chane-Woon-Ming B."/>
            <person name="Giloteaux L."/>
            <person name="Barakat M."/>
            <person name="Bonnefoy V."/>
            <person name="Bruneel O."/>
            <person name="Chandler M."/>
            <person name="Cleiss J."/>
            <person name="Duran R."/>
            <person name="Elbaz-Poulichet F."/>
            <person name="Fonknechten N."/>
            <person name="Lauga B."/>
            <person name="Mornico D."/>
            <person name="Ortet P."/>
            <person name="Schaeffer C."/>
            <person name="Siguier P."/>
            <person name="Alexander Thil Smith A."/>
            <person name="Van Dorsselaer A."/>
            <person name="Weissenbach J."/>
            <person name="Medigue C."/>
            <person name="Le Paslier D."/>
        </authorList>
    </citation>
    <scope>NUCLEOTIDE SEQUENCE</scope>
</reference>
<evidence type="ECO:0000256" key="9">
    <source>
        <dbReference type="ARBA" id="ARBA00022490"/>
    </source>
</evidence>
<evidence type="ECO:0000256" key="13">
    <source>
        <dbReference type="ARBA" id="ARBA00022723"/>
    </source>
</evidence>
<dbReference type="PROSITE" id="PS00742">
    <property type="entry name" value="PEP_ENZYMES_2"/>
    <property type="match status" value="1"/>
</dbReference>
<evidence type="ECO:0000259" key="18">
    <source>
        <dbReference type="Pfam" id="PF02896"/>
    </source>
</evidence>
<keyword evidence="14" id="KW-0418">Kinase</keyword>
<dbReference type="InterPro" id="IPR036618">
    <property type="entry name" value="PtsI_HPr-bd_sf"/>
</dbReference>
<dbReference type="NCBIfam" id="TIGR01417">
    <property type="entry name" value="PTS_I_fam"/>
    <property type="match status" value="1"/>
</dbReference>
<dbReference type="Pfam" id="PF00391">
    <property type="entry name" value="PEP-utilizers"/>
    <property type="match status" value="1"/>
</dbReference>
<evidence type="ECO:0000256" key="16">
    <source>
        <dbReference type="ARBA" id="ARBA00033235"/>
    </source>
</evidence>
<protein>
    <recommendedName>
        <fullName evidence="7">Phosphoenolpyruvate-protein phosphotransferase</fullName>
        <ecNumber evidence="6">2.7.3.9</ecNumber>
    </recommendedName>
    <alternativeName>
        <fullName evidence="16">Phosphotransferase system, enzyme I</fullName>
    </alternativeName>
</protein>
<gene>
    <name evidence="20" type="primary">ptsI</name>
    <name evidence="20" type="ORF">CARN7_1693</name>
</gene>
<dbReference type="EC" id="2.7.3.9" evidence="6"/>
<dbReference type="InterPro" id="IPR036637">
    <property type="entry name" value="Phosphohistidine_dom_sf"/>
</dbReference>
<dbReference type="Gene3D" id="1.10.274.10">
    <property type="entry name" value="PtsI, HPr-binding domain"/>
    <property type="match status" value="1"/>
</dbReference>
<feature type="domain" description="Phosphotransferase system enzyme I N-terminal" evidence="19">
    <location>
        <begin position="6"/>
        <end position="129"/>
    </location>
</feature>
<comment type="function">
    <text evidence="3">General (non sugar-specific) component of the phosphoenolpyruvate-dependent sugar phosphotransferase system (sugar PTS). This major carbohydrate active-transport system catalyzes the phosphorylation of incoming sugar substrates concomitantly with their translocation across the cell membrane. Enzyme I transfers the phosphoryl group from phosphoenolpyruvate (PEP) to the phosphoryl carrier protein (HPr).</text>
</comment>
<evidence type="ECO:0000259" key="17">
    <source>
        <dbReference type="Pfam" id="PF00391"/>
    </source>
</evidence>
<comment type="subcellular location">
    <subcellularLocation>
        <location evidence="4">Cytoplasm</location>
    </subcellularLocation>
</comment>
<evidence type="ECO:0000256" key="7">
    <source>
        <dbReference type="ARBA" id="ARBA00016544"/>
    </source>
</evidence>
<dbReference type="GO" id="GO:0046872">
    <property type="term" value="F:metal ion binding"/>
    <property type="evidence" value="ECO:0007669"/>
    <property type="project" value="UniProtKB-KW"/>
</dbReference>
<dbReference type="PANTHER" id="PTHR46244">
    <property type="entry name" value="PHOSPHOENOLPYRUVATE-PROTEIN PHOSPHOTRANSFERASE"/>
    <property type="match status" value="1"/>
</dbReference>
<organism evidence="20">
    <name type="scientific">mine drainage metagenome</name>
    <dbReference type="NCBI Taxonomy" id="410659"/>
    <lineage>
        <taxon>unclassified sequences</taxon>
        <taxon>metagenomes</taxon>
        <taxon>ecological metagenomes</taxon>
    </lineage>
</organism>
<evidence type="ECO:0000256" key="3">
    <source>
        <dbReference type="ARBA" id="ARBA00002728"/>
    </source>
</evidence>
<evidence type="ECO:0000259" key="19">
    <source>
        <dbReference type="Pfam" id="PF05524"/>
    </source>
</evidence>
<keyword evidence="8" id="KW-0813">Transport</keyword>
<dbReference type="Gene3D" id="3.50.30.10">
    <property type="entry name" value="Phosphohistidine domain"/>
    <property type="match status" value="1"/>
</dbReference>
<evidence type="ECO:0000256" key="8">
    <source>
        <dbReference type="ARBA" id="ARBA00022448"/>
    </source>
</evidence>
<dbReference type="GO" id="GO:0016301">
    <property type="term" value="F:kinase activity"/>
    <property type="evidence" value="ECO:0007669"/>
    <property type="project" value="UniProtKB-KW"/>
</dbReference>
<dbReference type="InterPro" id="IPR006318">
    <property type="entry name" value="PTS_EI-like"/>
</dbReference>
<dbReference type="Gene3D" id="3.20.20.60">
    <property type="entry name" value="Phosphoenolpyruvate-binding domains"/>
    <property type="match status" value="1"/>
</dbReference>
<dbReference type="Pfam" id="PF05524">
    <property type="entry name" value="PEP-utilisers_N"/>
    <property type="match status" value="1"/>
</dbReference>
<dbReference type="SUPFAM" id="SSF47831">
    <property type="entry name" value="Enzyme I of the PEP:sugar phosphotransferase system HPr-binding (sub)domain"/>
    <property type="match status" value="1"/>
</dbReference>
<dbReference type="InterPro" id="IPR000121">
    <property type="entry name" value="PEP_util_C"/>
</dbReference>
<comment type="cofactor">
    <cofactor evidence="2">
        <name>Mg(2+)</name>
        <dbReference type="ChEBI" id="CHEBI:18420"/>
    </cofactor>
</comment>
<dbReference type="InterPro" id="IPR018274">
    <property type="entry name" value="PEP_util_AS"/>
</dbReference>
<comment type="catalytic activity">
    <reaction evidence="1">
        <text>L-histidyl-[protein] + phosphoenolpyruvate = N(pros)-phospho-L-histidyl-[protein] + pyruvate</text>
        <dbReference type="Rhea" id="RHEA:23880"/>
        <dbReference type="Rhea" id="RHEA-COMP:9745"/>
        <dbReference type="Rhea" id="RHEA-COMP:9746"/>
        <dbReference type="ChEBI" id="CHEBI:15361"/>
        <dbReference type="ChEBI" id="CHEBI:29979"/>
        <dbReference type="ChEBI" id="CHEBI:58702"/>
        <dbReference type="ChEBI" id="CHEBI:64837"/>
        <dbReference type="EC" id="2.7.3.9"/>
    </reaction>
</comment>
<evidence type="ECO:0000256" key="2">
    <source>
        <dbReference type="ARBA" id="ARBA00001946"/>
    </source>
</evidence>
<dbReference type="InterPro" id="IPR015813">
    <property type="entry name" value="Pyrv/PenolPyrv_kinase-like_dom"/>
</dbReference>
<evidence type="ECO:0000256" key="11">
    <source>
        <dbReference type="ARBA" id="ARBA00022679"/>
    </source>
</evidence>
<keyword evidence="13" id="KW-0479">Metal-binding</keyword>
<evidence type="ECO:0000256" key="6">
    <source>
        <dbReference type="ARBA" id="ARBA00012232"/>
    </source>
</evidence>
<accession>E6QUG7</accession>
<evidence type="ECO:0000256" key="12">
    <source>
        <dbReference type="ARBA" id="ARBA00022683"/>
    </source>
</evidence>
<sequence length="573" mass="63695">MSFTLHGLGVSPGITIGVARLASHHRIEVPHRILPSQDVNKEVRRFDDAVAQVRQEMETLRGQIPPNAPAELAAFLDMHRMILDDGMLSEVPKQLIVAQECNAEWALAQQMEQFLEQFDTVEDVYLRERKTDVVQVVERVQKVLLGHQDRFPTLESSETDCILVAHDLSPADMVVFKRQRFASFITDLGGATSHTAILARSLNIPSVIALHNARELIRDNEIIIVDGQQGVVVVDPDDAVLEEYQLRQNQWRIDSQKLKRLSGSRSNTLDGVEIELMANIELPQDVAAAREAGAMGIGLFRSEFLFMNRNDLPNEDEQYEAYRDVVTAMKGLPVIVRTLDAGADKPLGNLTDHTLNPALGRRAIRLCLAEPMMFHTQLRAILRASYHGQIKIMIPMLTNLQELRLTYAAIERAKASLLAEGQLFNPAVPVGGMIEVPAAALMASAFAERLDFLSIGTNDLIQYTLAIDRADDGVAYLYEPTHPAVLYLIAETIRAADKLGKPISVCGEMAGDPRLTHLLLGLGLRRFSMQAPSLLPVKQQLLQADTQKITALVQKILKTSDEDKLEALFHKLN</sequence>
<comment type="caution">
    <text evidence="20">The sequence shown here is derived from an EMBL/GenBank/DDBJ whole genome shotgun (WGS) entry which is preliminary data.</text>
</comment>
<dbReference type="GO" id="GO:0009401">
    <property type="term" value="P:phosphoenolpyruvate-dependent sugar phosphotransferase system"/>
    <property type="evidence" value="ECO:0007669"/>
    <property type="project" value="UniProtKB-KW"/>
</dbReference>
<evidence type="ECO:0000256" key="1">
    <source>
        <dbReference type="ARBA" id="ARBA00000683"/>
    </source>
</evidence>
<comment type="similarity">
    <text evidence="5">Belongs to the PEP-utilizing enzyme family.</text>
</comment>
<dbReference type="InterPro" id="IPR050499">
    <property type="entry name" value="PEP-utilizing_PTS_enzyme"/>
</dbReference>
<dbReference type="InterPro" id="IPR040442">
    <property type="entry name" value="Pyrv_kinase-like_dom_sf"/>
</dbReference>
<dbReference type="EMBL" id="CABR01000112">
    <property type="protein sequence ID" value="CBI10890.1"/>
    <property type="molecule type" value="Genomic_DNA"/>
</dbReference>
<dbReference type="PRINTS" id="PR01736">
    <property type="entry name" value="PHPHTRNFRASE"/>
</dbReference>
<evidence type="ECO:0000313" key="20">
    <source>
        <dbReference type="EMBL" id="CBI10890.1"/>
    </source>
</evidence>
<feature type="domain" description="PEP-utilising enzyme mobile" evidence="17">
    <location>
        <begin position="159"/>
        <end position="230"/>
    </location>
</feature>
<keyword evidence="20" id="KW-0670">Pyruvate</keyword>
<dbReference type="InterPro" id="IPR024692">
    <property type="entry name" value="PTS_EI"/>
</dbReference>
<keyword evidence="10" id="KW-0762">Sugar transport</keyword>
<evidence type="ECO:0000256" key="14">
    <source>
        <dbReference type="ARBA" id="ARBA00022777"/>
    </source>
</evidence>
<dbReference type="GO" id="GO:0005737">
    <property type="term" value="C:cytoplasm"/>
    <property type="evidence" value="ECO:0007669"/>
    <property type="project" value="UniProtKB-SubCell"/>
</dbReference>
<dbReference type="InterPro" id="IPR008731">
    <property type="entry name" value="PTS_EIN"/>
</dbReference>
<keyword evidence="15" id="KW-0460">Magnesium</keyword>
<evidence type="ECO:0000256" key="4">
    <source>
        <dbReference type="ARBA" id="ARBA00004496"/>
    </source>
</evidence>
<dbReference type="SUPFAM" id="SSF51621">
    <property type="entry name" value="Phosphoenolpyruvate/pyruvate domain"/>
    <property type="match status" value="1"/>
</dbReference>
<evidence type="ECO:0000256" key="5">
    <source>
        <dbReference type="ARBA" id="ARBA00007837"/>
    </source>
</evidence>
<proteinExistence type="inferred from homology"/>
<dbReference type="InterPro" id="IPR023151">
    <property type="entry name" value="PEP_util_CS"/>
</dbReference>
<keyword evidence="9" id="KW-0963">Cytoplasm</keyword>
<feature type="domain" description="PEP-utilising enzyme C-terminal" evidence="18">
    <location>
        <begin position="258"/>
        <end position="545"/>
    </location>
</feature>
<dbReference type="GO" id="GO:0008965">
    <property type="term" value="F:phosphoenolpyruvate-protein phosphotransferase activity"/>
    <property type="evidence" value="ECO:0007669"/>
    <property type="project" value="UniProtKB-EC"/>
</dbReference>
<name>E6QUG7_9ZZZZ</name>
<dbReference type="SUPFAM" id="SSF52009">
    <property type="entry name" value="Phosphohistidine domain"/>
    <property type="match status" value="1"/>
</dbReference>
<dbReference type="PIRSF" id="PIRSF000732">
    <property type="entry name" value="PTS_enzyme_I"/>
    <property type="match status" value="1"/>
</dbReference>
<keyword evidence="12" id="KW-0598">Phosphotransferase system</keyword>
<dbReference type="AlphaFoldDB" id="E6QUG7"/>
<dbReference type="InterPro" id="IPR008279">
    <property type="entry name" value="PEP-util_enz_mobile_dom"/>
</dbReference>
<dbReference type="PROSITE" id="PS00370">
    <property type="entry name" value="PEP_ENZYMES_PHOS_SITE"/>
    <property type="match status" value="1"/>
</dbReference>